<comment type="caution">
    <text evidence="2">The sequence shown here is derived from an EMBL/GenBank/DDBJ whole genome shotgun (WGS) entry which is preliminary data.</text>
</comment>
<evidence type="ECO:0000259" key="1">
    <source>
        <dbReference type="Pfam" id="PF23762"/>
    </source>
</evidence>
<evidence type="ECO:0000313" key="2">
    <source>
        <dbReference type="EMBL" id="KAB7505198.1"/>
    </source>
</evidence>
<gene>
    <name evidence="2" type="primary">nesd</name>
    <name evidence="2" type="ORF">Anas_03775</name>
</gene>
<accession>A0A5N5TGI3</accession>
<dbReference type="AlphaFoldDB" id="A0A5N5TGI3"/>
<dbReference type="GO" id="GO:0007112">
    <property type="term" value="P:male meiosis cytokinesis"/>
    <property type="evidence" value="ECO:0007669"/>
    <property type="project" value="TreeGrafter"/>
</dbReference>
<dbReference type="Pfam" id="PF23762">
    <property type="entry name" value="SHCBP_N"/>
    <property type="match status" value="1"/>
</dbReference>
<dbReference type="OrthoDB" id="5978115at2759"/>
<dbReference type="Proteomes" id="UP000326759">
    <property type="component" value="Unassembled WGS sequence"/>
</dbReference>
<feature type="non-terminal residue" evidence="2">
    <location>
        <position position="183"/>
    </location>
</feature>
<dbReference type="PANTHER" id="PTHR14695">
    <property type="entry name" value="SHC SH2-DOMAIN BINDING PROTEIN 1-RELATED"/>
    <property type="match status" value="1"/>
</dbReference>
<proteinExistence type="predicted"/>
<dbReference type="InterPro" id="IPR045140">
    <property type="entry name" value="SHCBP1-like"/>
</dbReference>
<feature type="domain" description="SHC SH2" evidence="1">
    <location>
        <begin position="27"/>
        <end position="182"/>
    </location>
</feature>
<reference evidence="2 3" key="1">
    <citation type="journal article" date="2019" name="PLoS Biol.">
        <title>Sex chromosomes control vertical transmission of feminizing Wolbachia symbionts in an isopod.</title>
        <authorList>
            <person name="Becking T."/>
            <person name="Chebbi M.A."/>
            <person name="Giraud I."/>
            <person name="Moumen B."/>
            <person name="Laverre T."/>
            <person name="Caubet Y."/>
            <person name="Peccoud J."/>
            <person name="Gilbert C."/>
            <person name="Cordaux R."/>
        </authorList>
    </citation>
    <scope>NUCLEOTIDE SEQUENCE [LARGE SCALE GENOMIC DNA]</scope>
    <source>
        <strain evidence="2">ANa2</strain>
        <tissue evidence="2">Whole body excluding digestive tract and cuticle</tissue>
    </source>
</reference>
<dbReference type="EMBL" id="SEYY01001627">
    <property type="protein sequence ID" value="KAB7505198.1"/>
    <property type="molecule type" value="Genomic_DNA"/>
</dbReference>
<dbReference type="PANTHER" id="PTHR14695:SF4">
    <property type="entry name" value="PROTEIN NESSUN DORMA"/>
    <property type="match status" value="1"/>
</dbReference>
<keyword evidence="3" id="KW-1185">Reference proteome</keyword>
<protein>
    <submittedName>
        <fullName evidence="2">Protein nessun dorma</fullName>
    </submittedName>
</protein>
<dbReference type="InterPro" id="IPR057508">
    <property type="entry name" value="SHCBP-like_N"/>
</dbReference>
<sequence>MEKFCNEHVSQSKNNLQIVRATWDPQDRVKELEEILQDASVDKVEKQFQKYVSESIEPTGWQAVWRSQNGIVSSEKLKTPLDYLVDVVHVSQFELRALVIIKAIINSSSENLILEEHNINKEVSVSLLELYPTSHQENDVINIETTTEILEQIRFFYENIMLPWDSFEEICLYNESLLRNRVE</sequence>
<name>A0A5N5TGI3_9CRUS</name>
<organism evidence="2 3">
    <name type="scientific">Armadillidium nasatum</name>
    <dbReference type="NCBI Taxonomy" id="96803"/>
    <lineage>
        <taxon>Eukaryota</taxon>
        <taxon>Metazoa</taxon>
        <taxon>Ecdysozoa</taxon>
        <taxon>Arthropoda</taxon>
        <taxon>Crustacea</taxon>
        <taxon>Multicrustacea</taxon>
        <taxon>Malacostraca</taxon>
        <taxon>Eumalacostraca</taxon>
        <taxon>Peracarida</taxon>
        <taxon>Isopoda</taxon>
        <taxon>Oniscidea</taxon>
        <taxon>Crinocheta</taxon>
        <taxon>Armadillidiidae</taxon>
        <taxon>Armadillidium</taxon>
    </lineage>
</organism>
<dbReference type="GO" id="GO:0007283">
    <property type="term" value="P:spermatogenesis"/>
    <property type="evidence" value="ECO:0007669"/>
    <property type="project" value="TreeGrafter"/>
</dbReference>
<evidence type="ECO:0000313" key="3">
    <source>
        <dbReference type="Proteomes" id="UP000326759"/>
    </source>
</evidence>